<dbReference type="GO" id="GO:0003677">
    <property type="term" value="F:DNA binding"/>
    <property type="evidence" value="ECO:0007669"/>
    <property type="project" value="UniProtKB-KW"/>
</dbReference>
<reference evidence="3" key="1">
    <citation type="submission" date="2020-05" db="EMBL/GenBank/DDBJ databases">
        <authorList>
            <person name="Chiriac C."/>
            <person name="Salcher M."/>
            <person name="Ghai R."/>
            <person name="Kavagutti S V."/>
        </authorList>
    </citation>
    <scope>NUCLEOTIDE SEQUENCE</scope>
</reference>
<dbReference type="SUPFAM" id="SSF46689">
    <property type="entry name" value="Homeodomain-like"/>
    <property type="match status" value="1"/>
</dbReference>
<dbReference type="Pfam" id="PF00440">
    <property type="entry name" value="TetR_N"/>
    <property type="match status" value="1"/>
</dbReference>
<proteinExistence type="predicted"/>
<gene>
    <name evidence="3" type="ORF">UFOPK2855_00395</name>
</gene>
<evidence type="ECO:0000313" key="3">
    <source>
        <dbReference type="EMBL" id="CAB4755798.1"/>
    </source>
</evidence>
<accession>A0A6J6U9C6</accession>
<keyword evidence="1" id="KW-0238">DNA-binding</keyword>
<evidence type="ECO:0000256" key="1">
    <source>
        <dbReference type="ARBA" id="ARBA00023125"/>
    </source>
</evidence>
<dbReference type="InterPro" id="IPR009057">
    <property type="entry name" value="Homeodomain-like_sf"/>
</dbReference>
<dbReference type="InterPro" id="IPR001647">
    <property type="entry name" value="HTH_TetR"/>
</dbReference>
<dbReference type="Gene3D" id="1.10.357.10">
    <property type="entry name" value="Tetracycline Repressor, domain 2"/>
    <property type="match status" value="1"/>
</dbReference>
<organism evidence="3">
    <name type="scientific">freshwater metagenome</name>
    <dbReference type="NCBI Taxonomy" id="449393"/>
    <lineage>
        <taxon>unclassified sequences</taxon>
        <taxon>metagenomes</taxon>
        <taxon>ecological metagenomes</taxon>
    </lineage>
</organism>
<evidence type="ECO:0000259" key="2">
    <source>
        <dbReference type="PROSITE" id="PS50977"/>
    </source>
</evidence>
<feature type="domain" description="HTH tetR-type" evidence="2">
    <location>
        <begin position="13"/>
        <end position="73"/>
    </location>
</feature>
<name>A0A6J6U9C6_9ZZZZ</name>
<sequence>MAIAVDANQSAFTAIETRVLNATKFAIEKWGVSRFTVADVCDLAGVSRATLYRMFPGGKEVLLEALHVRSLDEFFTTLLDRAEGAKSLEDLLVRCIVSATTELRNDQHLAMMLATEPGTTLMQFTIDGLSRIVRVAAAYLAPHVANFLPKREADALVEVLARLVISYFLTPSDRYDFANEASVVKFLDSHINIHEVSKNKTTR</sequence>
<dbReference type="PROSITE" id="PS50977">
    <property type="entry name" value="HTH_TETR_2"/>
    <property type="match status" value="1"/>
</dbReference>
<dbReference type="EMBL" id="CAEZZK010000055">
    <property type="protein sequence ID" value="CAB4755798.1"/>
    <property type="molecule type" value="Genomic_DNA"/>
</dbReference>
<protein>
    <submittedName>
        <fullName evidence="3">Unannotated protein</fullName>
    </submittedName>
</protein>
<dbReference type="AlphaFoldDB" id="A0A6J6U9C6"/>